<dbReference type="RefSeq" id="WP_131150608.1">
    <property type="nucleotide sequence ID" value="NZ_SJTG01000001.1"/>
</dbReference>
<evidence type="ECO:0000313" key="2">
    <source>
        <dbReference type="Proteomes" id="UP000291822"/>
    </source>
</evidence>
<protein>
    <submittedName>
        <fullName evidence="1">3-hydroxylacyl-ACP dehydratase</fullName>
    </submittedName>
</protein>
<name>A0A4R0YZ58_9GAMM</name>
<dbReference type="CDD" id="cd01289">
    <property type="entry name" value="FabA_like"/>
    <property type="match status" value="1"/>
</dbReference>
<dbReference type="InterPro" id="IPR029069">
    <property type="entry name" value="HotDog_dom_sf"/>
</dbReference>
<comment type="caution">
    <text evidence="1">The sequence shown here is derived from an EMBL/GenBank/DDBJ whole genome shotgun (WGS) entry which is preliminary data.</text>
</comment>
<dbReference type="Proteomes" id="UP000291822">
    <property type="component" value="Unassembled WGS sequence"/>
</dbReference>
<gene>
    <name evidence="1" type="ORF">EZM97_04490</name>
</gene>
<evidence type="ECO:0000313" key="1">
    <source>
        <dbReference type="EMBL" id="TCI12614.1"/>
    </source>
</evidence>
<dbReference type="Gene3D" id="3.10.129.10">
    <property type="entry name" value="Hotdog Thioesterase"/>
    <property type="match status" value="1"/>
</dbReference>
<dbReference type="Pfam" id="PF22817">
    <property type="entry name" value="ApeP-like"/>
    <property type="match status" value="1"/>
</dbReference>
<dbReference type="AlphaFoldDB" id="A0A4R0YZ58"/>
<dbReference type="SUPFAM" id="SSF54637">
    <property type="entry name" value="Thioesterase/thiol ester dehydrase-isomerase"/>
    <property type="match status" value="1"/>
</dbReference>
<keyword evidence="2" id="KW-1185">Reference proteome</keyword>
<sequence length="155" mass="16686">MNHWQVSDVLPHSGEMILLDDIVSYGPDDIVCTRAVRSGDAFVSPDGSLPAWVGVELMAQAIAAWSGCQSRDAGQPVRLGFLLGSRSYQCTTDTFPADATLRIAATRQFNDDDGMGVFACEITGAGARAQARLTVFSPQDTTLFAQSDHPEIRHV</sequence>
<organism evidence="1 2">
    <name type="scientific">Dyella soli</name>
    <dbReference type="NCBI Taxonomy" id="522319"/>
    <lineage>
        <taxon>Bacteria</taxon>
        <taxon>Pseudomonadati</taxon>
        <taxon>Pseudomonadota</taxon>
        <taxon>Gammaproteobacteria</taxon>
        <taxon>Lysobacterales</taxon>
        <taxon>Rhodanobacteraceae</taxon>
        <taxon>Dyella</taxon>
    </lineage>
</organism>
<dbReference type="EMBL" id="SJTG01000001">
    <property type="protein sequence ID" value="TCI12614.1"/>
    <property type="molecule type" value="Genomic_DNA"/>
</dbReference>
<dbReference type="InterPro" id="IPR016776">
    <property type="entry name" value="ApeP-like_dehydratase"/>
</dbReference>
<dbReference type="PIRSF" id="PIRSF020565">
    <property type="entry name" value="3Ho_Ac_ACP_DH_prd"/>
    <property type="match status" value="1"/>
</dbReference>
<proteinExistence type="predicted"/>
<reference evidence="1 2" key="1">
    <citation type="submission" date="2019-02" db="EMBL/GenBank/DDBJ databases">
        <title>Dyella amyloliquefaciens sp. nov., isolated from forest soil.</title>
        <authorList>
            <person name="Gao Z.-H."/>
            <person name="Qiu L.-H."/>
        </authorList>
    </citation>
    <scope>NUCLEOTIDE SEQUENCE [LARGE SCALE GENOMIC DNA]</scope>
    <source>
        <strain evidence="1 2">KACC 12747</strain>
    </source>
</reference>
<accession>A0A4R0YZ58</accession>